<dbReference type="Pfam" id="PF07799">
    <property type="entry name" value="DUF1643"/>
    <property type="match status" value="1"/>
</dbReference>
<name>A0ABT9ISI9_9MICC</name>
<comment type="caution">
    <text evidence="1">The sequence shown here is derived from an EMBL/GenBank/DDBJ whole genome shotgun (WGS) entry which is preliminary data.</text>
</comment>
<evidence type="ECO:0000313" key="1">
    <source>
        <dbReference type="EMBL" id="MDP5228550.1"/>
    </source>
</evidence>
<dbReference type="RefSeq" id="WP_305997597.1">
    <property type="nucleotide sequence ID" value="NZ_JAVALS010000017.1"/>
</dbReference>
<organism evidence="1 2">
    <name type="scientific">Arthrobacter horti</name>
    <dbReference type="NCBI Taxonomy" id="3068273"/>
    <lineage>
        <taxon>Bacteria</taxon>
        <taxon>Bacillati</taxon>
        <taxon>Actinomycetota</taxon>
        <taxon>Actinomycetes</taxon>
        <taxon>Micrococcales</taxon>
        <taxon>Micrococcaceae</taxon>
        <taxon>Arthrobacter</taxon>
    </lineage>
</organism>
<dbReference type="InterPro" id="IPR012441">
    <property type="entry name" value="DUF1643"/>
</dbReference>
<reference evidence="1 2" key="1">
    <citation type="submission" date="2023-08" db="EMBL/GenBank/DDBJ databases">
        <title>Arthrobacter horti sp. nov., isolated from forest soil.</title>
        <authorList>
            <person name="Park M."/>
        </authorList>
    </citation>
    <scope>NUCLEOTIDE SEQUENCE [LARGE SCALE GENOMIC DNA]</scope>
    <source>
        <strain evidence="1 2">YJM1</strain>
    </source>
</reference>
<keyword evidence="2" id="KW-1185">Reference proteome</keyword>
<accession>A0ABT9ISI9</accession>
<dbReference type="EMBL" id="JAVALS010000017">
    <property type="protein sequence ID" value="MDP5228550.1"/>
    <property type="molecule type" value="Genomic_DNA"/>
</dbReference>
<sequence length="188" mass="20635">MTVSVGLGGRSVCALMLNPSFDEKASTSYAVLEVVAELKGWSGVEVANLFPMRTRNSKALAATSVRRADILEARINIEAVLGRAAEVLFAWGVSRLPGEHGRLHREQVEWVVSRVAFYGHESVWVMGGETRHPSRWRQYVGPQRALISGGSTVERLDRALVRRPLRDLAEAMSVVQGGIDGDQGALRR</sequence>
<protein>
    <submittedName>
        <fullName evidence="1">DUF1643 domain-containing protein</fullName>
    </submittedName>
</protein>
<gene>
    <name evidence="1" type="ORF">Q9R02_15430</name>
</gene>
<proteinExistence type="predicted"/>
<evidence type="ECO:0000313" key="2">
    <source>
        <dbReference type="Proteomes" id="UP001232725"/>
    </source>
</evidence>
<dbReference type="Proteomes" id="UP001232725">
    <property type="component" value="Unassembled WGS sequence"/>
</dbReference>